<comment type="caution">
    <text evidence="1">The sequence shown here is derived from an EMBL/GenBank/DDBJ whole genome shotgun (WGS) entry which is preliminary data.</text>
</comment>
<accession>A0ABW6LGV6</accession>
<sequence>MSIARSLTPERRRAIGMSLPQTPAKIHAVDLEVAGLTGLAGHKPASGTPSAERIDALVAKTHEAADTAGI</sequence>
<proteinExistence type="predicted"/>
<name>A0ABW6LGV6_9ACTN</name>
<keyword evidence="2" id="KW-1185">Reference proteome</keyword>
<gene>
    <name evidence="1" type="ORF">ACFYM3_21135</name>
</gene>
<evidence type="ECO:0000313" key="2">
    <source>
        <dbReference type="Proteomes" id="UP001601288"/>
    </source>
</evidence>
<dbReference type="RefSeq" id="WP_358289571.1">
    <property type="nucleotide sequence ID" value="NZ_JBEYGJ010000039.1"/>
</dbReference>
<protein>
    <submittedName>
        <fullName evidence="1">Uncharacterized protein</fullName>
    </submittedName>
</protein>
<dbReference type="Proteomes" id="UP001601288">
    <property type="component" value="Unassembled WGS sequence"/>
</dbReference>
<dbReference type="EMBL" id="JBIAFP010000012">
    <property type="protein sequence ID" value="MFE9227096.1"/>
    <property type="molecule type" value="Genomic_DNA"/>
</dbReference>
<evidence type="ECO:0000313" key="1">
    <source>
        <dbReference type="EMBL" id="MFE9227096.1"/>
    </source>
</evidence>
<organism evidence="1 2">
    <name type="scientific">Streptomyces massasporeus</name>
    <dbReference type="NCBI Taxonomy" id="67324"/>
    <lineage>
        <taxon>Bacteria</taxon>
        <taxon>Bacillati</taxon>
        <taxon>Actinomycetota</taxon>
        <taxon>Actinomycetes</taxon>
        <taxon>Kitasatosporales</taxon>
        <taxon>Streptomycetaceae</taxon>
        <taxon>Streptomyces</taxon>
    </lineage>
</organism>
<reference evidence="1 2" key="1">
    <citation type="submission" date="2024-10" db="EMBL/GenBank/DDBJ databases">
        <title>The Natural Products Discovery Center: Release of the First 8490 Sequenced Strains for Exploring Actinobacteria Biosynthetic Diversity.</title>
        <authorList>
            <person name="Kalkreuter E."/>
            <person name="Kautsar S.A."/>
            <person name="Yang D."/>
            <person name="Bader C.D."/>
            <person name="Teijaro C.N."/>
            <person name="Fluegel L."/>
            <person name="Davis C.M."/>
            <person name="Simpson J.R."/>
            <person name="Lauterbach L."/>
            <person name="Steele A.D."/>
            <person name="Gui C."/>
            <person name="Meng S."/>
            <person name="Li G."/>
            <person name="Viehrig K."/>
            <person name="Ye F."/>
            <person name="Su P."/>
            <person name="Kiefer A.F."/>
            <person name="Nichols A."/>
            <person name="Cepeda A.J."/>
            <person name="Yan W."/>
            <person name="Fan B."/>
            <person name="Jiang Y."/>
            <person name="Adhikari A."/>
            <person name="Zheng C.-J."/>
            <person name="Schuster L."/>
            <person name="Cowan T.M."/>
            <person name="Smanski M.J."/>
            <person name="Chevrette M.G."/>
            <person name="De Carvalho L.P.S."/>
            <person name="Shen B."/>
        </authorList>
    </citation>
    <scope>NUCLEOTIDE SEQUENCE [LARGE SCALE GENOMIC DNA]</scope>
    <source>
        <strain evidence="1 2">NPDC007066</strain>
    </source>
</reference>